<dbReference type="InterPro" id="IPR049892">
    <property type="entry name" value="AA9"/>
</dbReference>
<comment type="subcellular location">
    <subcellularLocation>
        <location evidence="2">Secreted</location>
    </subcellularLocation>
</comment>
<keyword evidence="9" id="KW-0503">Monooxygenase</keyword>
<evidence type="ECO:0000259" key="17">
    <source>
        <dbReference type="Pfam" id="PF03443"/>
    </source>
</evidence>
<keyword evidence="4" id="KW-0479">Metal-binding</keyword>
<evidence type="ECO:0000313" key="19">
    <source>
        <dbReference type="Proteomes" id="UP000286045"/>
    </source>
</evidence>
<evidence type="ECO:0000256" key="13">
    <source>
        <dbReference type="ARBA" id="ARBA00044502"/>
    </source>
</evidence>
<evidence type="ECO:0000256" key="16">
    <source>
        <dbReference type="SAM" id="SignalP"/>
    </source>
</evidence>
<evidence type="ECO:0000256" key="4">
    <source>
        <dbReference type="ARBA" id="ARBA00022723"/>
    </source>
</evidence>
<comment type="cofactor">
    <cofactor evidence="1">
        <name>Cu(2+)</name>
        <dbReference type="ChEBI" id="CHEBI:29036"/>
    </cofactor>
</comment>
<dbReference type="GO" id="GO:0046872">
    <property type="term" value="F:metal ion binding"/>
    <property type="evidence" value="ECO:0007669"/>
    <property type="project" value="UniProtKB-KW"/>
</dbReference>
<evidence type="ECO:0000313" key="18">
    <source>
        <dbReference type="EMBL" id="RWA12842.1"/>
    </source>
</evidence>
<evidence type="ECO:0000256" key="1">
    <source>
        <dbReference type="ARBA" id="ARBA00001973"/>
    </source>
</evidence>
<dbReference type="EC" id="1.14.99.56" evidence="15"/>
<dbReference type="GO" id="GO:0004497">
    <property type="term" value="F:monooxygenase activity"/>
    <property type="evidence" value="ECO:0007669"/>
    <property type="project" value="UniProtKB-KW"/>
</dbReference>
<keyword evidence="12" id="KW-0624">Polysaccharide degradation</keyword>
<protein>
    <recommendedName>
        <fullName evidence="15">lytic cellulose monooxygenase (C4-dehydrogenating)</fullName>
        <ecNumber evidence="15">1.14.99.56</ecNumber>
    </recommendedName>
</protein>
<comment type="similarity">
    <text evidence="13">Belongs to the polysaccharide monooxygenase AA9 family.</text>
</comment>
<evidence type="ECO:0000256" key="12">
    <source>
        <dbReference type="ARBA" id="ARBA00023326"/>
    </source>
</evidence>
<feature type="chain" id="PRO_5019051150" description="lytic cellulose monooxygenase (C4-dehydrogenating)" evidence="16">
    <location>
        <begin position="20"/>
        <end position="312"/>
    </location>
</feature>
<dbReference type="InterPro" id="IPR005103">
    <property type="entry name" value="AA9_LPMO"/>
</dbReference>
<dbReference type="Pfam" id="PF03443">
    <property type="entry name" value="AA9"/>
    <property type="match status" value="1"/>
</dbReference>
<evidence type="ECO:0000256" key="7">
    <source>
        <dbReference type="ARBA" id="ARBA00023002"/>
    </source>
</evidence>
<evidence type="ECO:0000256" key="14">
    <source>
        <dbReference type="ARBA" id="ARBA00045077"/>
    </source>
</evidence>
<evidence type="ECO:0000256" key="2">
    <source>
        <dbReference type="ARBA" id="ARBA00004613"/>
    </source>
</evidence>
<keyword evidence="5 16" id="KW-0732">Signal</keyword>
<evidence type="ECO:0000256" key="6">
    <source>
        <dbReference type="ARBA" id="ARBA00023001"/>
    </source>
</evidence>
<keyword evidence="7" id="KW-0560">Oxidoreductase</keyword>
<dbReference type="Gene3D" id="2.70.50.70">
    <property type="match status" value="1"/>
</dbReference>
<dbReference type="EMBL" id="RYZI01000040">
    <property type="protein sequence ID" value="RWA12842.1"/>
    <property type="molecule type" value="Genomic_DNA"/>
</dbReference>
<keyword evidence="3" id="KW-0964">Secreted</keyword>
<dbReference type="PANTHER" id="PTHR33353:SF10">
    <property type="entry name" value="ENDO-BETA-1,4-GLUCANASE D"/>
    <property type="match status" value="1"/>
</dbReference>
<dbReference type="GO" id="GO:0030245">
    <property type="term" value="P:cellulose catabolic process"/>
    <property type="evidence" value="ECO:0007669"/>
    <property type="project" value="UniProtKB-KW"/>
</dbReference>
<keyword evidence="19" id="KW-1185">Reference proteome</keyword>
<feature type="signal peptide" evidence="16">
    <location>
        <begin position="1"/>
        <end position="19"/>
    </location>
</feature>
<organism evidence="18 19">
    <name type="scientific">Xylaria grammica</name>
    <dbReference type="NCBI Taxonomy" id="363999"/>
    <lineage>
        <taxon>Eukaryota</taxon>
        <taxon>Fungi</taxon>
        <taxon>Dikarya</taxon>
        <taxon>Ascomycota</taxon>
        <taxon>Pezizomycotina</taxon>
        <taxon>Sordariomycetes</taxon>
        <taxon>Xylariomycetidae</taxon>
        <taxon>Xylariales</taxon>
        <taxon>Xylariaceae</taxon>
        <taxon>Xylaria</taxon>
    </lineage>
</organism>
<evidence type="ECO:0000256" key="15">
    <source>
        <dbReference type="ARBA" id="ARBA00047174"/>
    </source>
</evidence>
<evidence type="ECO:0000256" key="11">
    <source>
        <dbReference type="ARBA" id="ARBA00023277"/>
    </source>
</evidence>
<name>A0A439DEL6_9PEZI</name>
<feature type="domain" description="Auxiliary Activity family 9 catalytic" evidence="17">
    <location>
        <begin position="20"/>
        <end position="265"/>
    </location>
</feature>
<dbReference type="AlphaFoldDB" id="A0A439DEL6"/>
<comment type="catalytic activity">
    <reaction evidence="14">
        <text>[(1-&gt;4)-beta-D-glucosyl]n+m + reduced acceptor + O2 = 4-dehydro-beta-D-glucosyl-[(1-&gt;4)-beta-D-glucosyl]n-1 + [(1-&gt;4)-beta-D-glucosyl]m + acceptor + H2O.</text>
        <dbReference type="EC" id="1.14.99.56"/>
    </reaction>
</comment>
<evidence type="ECO:0000256" key="3">
    <source>
        <dbReference type="ARBA" id="ARBA00022525"/>
    </source>
</evidence>
<accession>A0A439DEL6</accession>
<gene>
    <name evidence="18" type="ORF">EKO27_g2240</name>
</gene>
<keyword evidence="11" id="KW-0119">Carbohydrate metabolism</keyword>
<evidence type="ECO:0000256" key="9">
    <source>
        <dbReference type="ARBA" id="ARBA00023033"/>
    </source>
</evidence>
<dbReference type="GO" id="GO:0005576">
    <property type="term" value="C:extracellular region"/>
    <property type="evidence" value="ECO:0007669"/>
    <property type="project" value="UniProtKB-SubCell"/>
</dbReference>
<evidence type="ECO:0000256" key="10">
    <source>
        <dbReference type="ARBA" id="ARBA00023157"/>
    </source>
</evidence>
<dbReference type="PANTHER" id="PTHR33353">
    <property type="entry name" value="PUTATIVE (AFU_ORTHOLOGUE AFUA_1G12560)-RELATED"/>
    <property type="match status" value="1"/>
</dbReference>
<keyword evidence="6" id="KW-0136">Cellulose degradation</keyword>
<evidence type="ECO:0000256" key="8">
    <source>
        <dbReference type="ARBA" id="ARBA00023008"/>
    </source>
</evidence>
<keyword evidence="8" id="KW-0186">Copper</keyword>
<dbReference type="Proteomes" id="UP000286045">
    <property type="component" value="Unassembled WGS sequence"/>
</dbReference>
<sequence length="312" mass="34696">MQFAIWALAATAILPAVQSHFTFVRIAVNGVWEEPGRYFRNKTAPFIEPATVDEGYIGYYHNPTYPQHLPNSVRCGRDSFAHAAETEVLTVRAGDTLELAHTRIPPVDWKDNQWYNCPEGRGSCDPDGTQYASPYMDFAHPGPVVAHLSQVPGGLDVRDYDGSGEWVKIYTLGYGFYNNNPDRIIFLAHNYTGIPGRIIFDIPSQTPAGEYLLRIDLIWAYPYYDQPVKGGYTQIYPSCVQVRVENSIQGSLPAGGIKIPEDLCQNCTGMRTGVGMYSGQGEPDDDYAYPGGLQWDGEKMFEVKPPVPPSRG</sequence>
<evidence type="ECO:0000256" key="5">
    <source>
        <dbReference type="ARBA" id="ARBA00022729"/>
    </source>
</evidence>
<comment type="caution">
    <text evidence="18">The sequence shown here is derived from an EMBL/GenBank/DDBJ whole genome shotgun (WGS) entry which is preliminary data.</text>
</comment>
<keyword evidence="10" id="KW-1015">Disulfide bond</keyword>
<proteinExistence type="inferred from homology"/>
<reference evidence="18 19" key="1">
    <citation type="submission" date="2018-12" db="EMBL/GenBank/DDBJ databases">
        <title>Draft genome sequence of Xylaria grammica IHI A82.</title>
        <authorList>
            <person name="Buettner E."/>
            <person name="Kellner H."/>
        </authorList>
    </citation>
    <scope>NUCLEOTIDE SEQUENCE [LARGE SCALE GENOMIC DNA]</scope>
    <source>
        <strain evidence="18 19">IHI A82</strain>
    </source>
</reference>